<dbReference type="RefSeq" id="WP_379699668.1">
    <property type="nucleotide sequence ID" value="NZ_JBHSXH010000015.1"/>
</dbReference>
<dbReference type="EMBL" id="JBHSXH010000015">
    <property type="protein sequence ID" value="MFC6827160.1"/>
    <property type="molecule type" value="Genomic_DNA"/>
</dbReference>
<organism evidence="2 3">
    <name type="scientific">Halopelagius fulvigenes</name>
    <dbReference type="NCBI Taxonomy" id="1198324"/>
    <lineage>
        <taxon>Archaea</taxon>
        <taxon>Methanobacteriati</taxon>
        <taxon>Methanobacteriota</taxon>
        <taxon>Stenosarchaea group</taxon>
        <taxon>Halobacteria</taxon>
        <taxon>Halobacteriales</taxon>
        <taxon>Haloferacaceae</taxon>
    </lineage>
</organism>
<keyword evidence="1" id="KW-1133">Transmembrane helix</keyword>
<gene>
    <name evidence="2" type="ORF">ACFQEV_19465</name>
</gene>
<name>A0ABD5U337_9EURY</name>
<accession>A0ABD5U337</accession>
<dbReference type="Proteomes" id="UP001596408">
    <property type="component" value="Unassembled WGS sequence"/>
</dbReference>
<sequence>MGPKRAVLTGVTLLVSVPYITSATLSDVGVGLVVAGAGVYATAEFVAVASPSDSRSDRPFLERLRPRTLTSYSDSPAAAAASRSVNVPS</sequence>
<evidence type="ECO:0000313" key="3">
    <source>
        <dbReference type="Proteomes" id="UP001596408"/>
    </source>
</evidence>
<evidence type="ECO:0000256" key="1">
    <source>
        <dbReference type="SAM" id="Phobius"/>
    </source>
</evidence>
<protein>
    <submittedName>
        <fullName evidence="2">Uncharacterized protein</fullName>
    </submittedName>
</protein>
<keyword evidence="3" id="KW-1185">Reference proteome</keyword>
<reference evidence="2 3" key="1">
    <citation type="journal article" date="2019" name="Int. J. Syst. Evol. Microbiol.">
        <title>The Global Catalogue of Microorganisms (GCM) 10K type strain sequencing project: providing services to taxonomists for standard genome sequencing and annotation.</title>
        <authorList>
            <consortium name="The Broad Institute Genomics Platform"/>
            <consortium name="The Broad Institute Genome Sequencing Center for Infectious Disease"/>
            <person name="Wu L."/>
            <person name="Ma J."/>
        </authorList>
    </citation>
    <scope>NUCLEOTIDE SEQUENCE [LARGE SCALE GENOMIC DNA]</scope>
    <source>
        <strain evidence="2 3">YIM 94188</strain>
    </source>
</reference>
<evidence type="ECO:0000313" key="2">
    <source>
        <dbReference type="EMBL" id="MFC6827160.1"/>
    </source>
</evidence>
<comment type="caution">
    <text evidence="2">The sequence shown here is derived from an EMBL/GenBank/DDBJ whole genome shotgun (WGS) entry which is preliminary data.</text>
</comment>
<feature type="transmembrane region" description="Helical" evidence="1">
    <location>
        <begin position="32"/>
        <end position="50"/>
    </location>
</feature>
<proteinExistence type="predicted"/>
<keyword evidence="1" id="KW-0472">Membrane</keyword>
<dbReference type="AlphaFoldDB" id="A0ABD5U337"/>
<keyword evidence="1" id="KW-0812">Transmembrane</keyword>